<protein>
    <submittedName>
        <fullName evidence="2">Predicted transcriptional regulator, contains HTH domain</fullName>
    </submittedName>
</protein>
<name>A0A7Z7FEE5_9EURY</name>
<dbReference type="InterPro" id="IPR016490">
    <property type="entry name" value="Tscrpt_reg_HTH_AF0396-typ3"/>
</dbReference>
<dbReference type="Gene3D" id="1.10.10.10">
    <property type="entry name" value="Winged helix-like DNA-binding domain superfamily/Winged helix DNA-binding domain"/>
    <property type="match status" value="1"/>
</dbReference>
<dbReference type="InterPro" id="IPR013561">
    <property type="entry name" value="FilR1_middle_dom"/>
</dbReference>
<feature type="domain" description="Methanogenesis regulatory protein FilR1 middle" evidence="1">
    <location>
        <begin position="132"/>
        <end position="253"/>
    </location>
</feature>
<dbReference type="Proteomes" id="UP000199259">
    <property type="component" value="Unassembled WGS sequence"/>
</dbReference>
<comment type="caution">
    <text evidence="2">The sequence shown here is derived from an EMBL/GenBank/DDBJ whole genome shotgun (WGS) entry which is preliminary data.</text>
</comment>
<keyword evidence="3" id="KW-1185">Reference proteome</keyword>
<evidence type="ECO:0000259" key="1">
    <source>
        <dbReference type="Pfam" id="PF08350"/>
    </source>
</evidence>
<evidence type="ECO:0000313" key="3">
    <source>
        <dbReference type="Proteomes" id="UP000199259"/>
    </source>
</evidence>
<dbReference type="EMBL" id="FNCA01000004">
    <property type="protein sequence ID" value="SDF87570.1"/>
    <property type="molecule type" value="Genomic_DNA"/>
</dbReference>
<dbReference type="SUPFAM" id="SSF46785">
    <property type="entry name" value="Winged helix' DNA-binding domain"/>
    <property type="match status" value="1"/>
</dbReference>
<accession>A0A7Z7FEE5</accession>
<dbReference type="Pfam" id="PF08350">
    <property type="entry name" value="FilR1_middle"/>
    <property type="match status" value="1"/>
</dbReference>
<dbReference type="OrthoDB" id="330490at2157"/>
<dbReference type="PIRSF" id="PIRSF006692">
    <property type="entry name" value="TF_HTH_AF0396_prd"/>
    <property type="match status" value="1"/>
</dbReference>
<dbReference type="InterPro" id="IPR036388">
    <property type="entry name" value="WH-like_DNA-bd_sf"/>
</dbReference>
<organism evidence="2 3">
    <name type="scientific">Methanolobus vulcani</name>
    <dbReference type="NCBI Taxonomy" id="38026"/>
    <lineage>
        <taxon>Archaea</taxon>
        <taxon>Methanobacteriati</taxon>
        <taxon>Methanobacteriota</taxon>
        <taxon>Stenosarchaea group</taxon>
        <taxon>Methanomicrobia</taxon>
        <taxon>Methanosarcinales</taxon>
        <taxon>Methanosarcinaceae</taxon>
        <taxon>Methanolobus</taxon>
    </lineage>
</organism>
<dbReference type="AlphaFoldDB" id="A0A7Z7FEE5"/>
<evidence type="ECO:0000313" key="2">
    <source>
        <dbReference type="EMBL" id="SDF87570.1"/>
    </source>
</evidence>
<dbReference type="InterPro" id="IPR036390">
    <property type="entry name" value="WH_DNA-bd_sf"/>
</dbReference>
<reference evidence="2 3" key="1">
    <citation type="submission" date="2016-10" db="EMBL/GenBank/DDBJ databases">
        <authorList>
            <person name="Varghese N."/>
            <person name="Submissions S."/>
        </authorList>
    </citation>
    <scope>NUCLEOTIDE SEQUENCE [LARGE SCALE GENOMIC DNA]</scope>
    <source>
        <strain evidence="2 3">PL 12/M</strain>
    </source>
</reference>
<proteinExistence type="predicted"/>
<gene>
    <name evidence="2" type="ORF">SAMN04488589_1617</name>
</gene>
<dbReference type="RefSeq" id="WP_091709945.1">
    <property type="nucleotide sequence ID" value="NZ_FNCA01000004.1"/>
</dbReference>
<sequence>MKKKLIEVIFSSEKRKSTLMLLQDGPKEIDFILKNLKTTRNALLAQIKMLEEYNLVKHIDDTYELTKIGQLIVHDMSPLLKTINALDSDMDYWGTHNTDFIPPELFERIGELGECEVVDLSLTDSYQLNSSVVKTTFLSDSFFVITSFFHPDYPRVFDEMTKKNIRLCIIVSEDVLKRIQNQHSSHFTKLLNRDLFNLYVYQKDMQFQVLAHNNHCFLLRLLNNSGNIDIKHLLTFNPSALEWAQEIFEYYLKDAISISELQTLQT</sequence>